<reference evidence="5 6" key="2">
    <citation type="journal article" date="2016" name="Int. J. Syst. Evol. Microbiol.">
        <title>Flavisolibacter tropicus sp. nov., isolated from tropical soil.</title>
        <authorList>
            <person name="Lee J.J."/>
            <person name="Kang M.S."/>
            <person name="Kim G.S."/>
            <person name="Lee C.S."/>
            <person name="Lim S."/>
            <person name="Lee J."/>
            <person name="Roh S.H."/>
            <person name="Kang H."/>
            <person name="Ha J.M."/>
            <person name="Bae S."/>
            <person name="Jung H.Y."/>
            <person name="Kim M.K."/>
        </authorList>
    </citation>
    <scope>NUCLEOTIDE SEQUENCE [LARGE SCALE GENOMIC DNA]</scope>
    <source>
        <strain evidence="5 6">LCS9</strain>
    </source>
</reference>
<keyword evidence="3" id="KW-0175">Coiled coil</keyword>
<feature type="transmembrane region" description="Helical" evidence="4">
    <location>
        <begin position="6"/>
        <end position="24"/>
    </location>
</feature>
<evidence type="ECO:0008006" key="7">
    <source>
        <dbReference type="Google" id="ProtNLM"/>
    </source>
</evidence>
<keyword evidence="4" id="KW-0472">Membrane</keyword>
<keyword evidence="4" id="KW-0812">Transmembrane</keyword>
<dbReference type="Gene3D" id="3.30.910.20">
    <property type="entry name" value="Skp domain"/>
    <property type="match status" value="1"/>
</dbReference>
<gene>
    <name evidence="5" type="ORF">SY85_22365</name>
</gene>
<dbReference type="InterPro" id="IPR024930">
    <property type="entry name" value="Skp_dom_sf"/>
</dbReference>
<dbReference type="GO" id="GO:0005829">
    <property type="term" value="C:cytosol"/>
    <property type="evidence" value="ECO:0007669"/>
    <property type="project" value="TreeGrafter"/>
</dbReference>
<keyword evidence="6" id="KW-1185">Reference proteome</keyword>
<dbReference type="OrthoDB" id="1493259at2"/>
<evidence type="ECO:0000256" key="3">
    <source>
        <dbReference type="SAM" id="Coils"/>
    </source>
</evidence>
<dbReference type="AlphaFoldDB" id="A0A172U0U8"/>
<dbReference type="STRING" id="1492898.SY85_22365"/>
<accession>A0A172U0U8</accession>
<sequence length="199" mass="22999">MKNGLLILNVVLLALVGVLFYLHFSSKNPSAAKTANNQTTAAANTPGFKIAYFEMDSVENSFQMVKDVKAELTKKEEAIGSELERLEKNYRSKVAQYQAQAQGNNMTQVQSEMAQRDVMQMQQSMQSRRQSLEQEYQDLQMRKLKDVKAKIEDYLKQYNNDKNYTYIFAYEPGIFYYKDTTYNITGDIIKGLNQLYTKK</sequence>
<dbReference type="GO" id="GO:0050821">
    <property type="term" value="P:protein stabilization"/>
    <property type="evidence" value="ECO:0007669"/>
    <property type="project" value="TreeGrafter"/>
</dbReference>
<name>A0A172U0U8_9BACT</name>
<evidence type="ECO:0000313" key="5">
    <source>
        <dbReference type="EMBL" id="ANE52808.1"/>
    </source>
</evidence>
<evidence type="ECO:0000256" key="4">
    <source>
        <dbReference type="SAM" id="Phobius"/>
    </source>
</evidence>
<dbReference type="RefSeq" id="WP_066407922.1">
    <property type="nucleotide sequence ID" value="NZ_CP011390.1"/>
</dbReference>
<organism evidence="5 6">
    <name type="scientific">Flavisolibacter tropicus</name>
    <dbReference type="NCBI Taxonomy" id="1492898"/>
    <lineage>
        <taxon>Bacteria</taxon>
        <taxon>Pseudomonadati</taxon>
        <taxon>Bacteroidota</taxon>
        <taxon>Chitinophagia</taxon>
        <taxon>Chitinophagales</taxon>
        <taxon>Chitinophagaceae</taxon>
        <taxon>Flavisolibacter</taxon>
    </lineage>
</organism>
<dbReference type="PANTHER" id="PTHR35089:SF1">
    <property type="entry name" value="CHAPERONE PROTEIN SKP"/>
    <property type="match status" value="1"/>
</dbReference>
<reference evidence="6" key="1">
    <citation type="submission" date="2015-01" db="EMBL/GenBank/DDBJ databases">
        <title>Flavisolibacter sp./LCS9/ whole genome sequencing.</title>
        <authorList>
            <person name="Kim M.K."/>
            <person name="Srinivasan S."/>
            <person name="Lee J.-J."/>
        </authorList>
    </citation>
    <scope>NUCLEOTIDE SEQUENCE [LARGE SCALE GENOMIC DNA]</scope>
    <source>
        <strain evidence="6">LCS9</strain>
    </source>
</reference>
<dbReference type="PANTHER" id="PTHR35089">
    <property type="entry name" value="CHAPERONE PROTEIN SKP"/>
    <property type="match status" value="1"/>
</dbReference>
<comment type="similarity">
    <text evidence="1">Belongs to the Skp family.</text>
</comment>
<dbReference type="InterPro" id="IPR005632">
    <property type="entry name" value="Chaperone_Skp"/>
</dbReference>
<protein>
    <recommendedName>
        <fullName evidence="7">Outer membrane chaperone Skp</fullName>
    </recommendedName>
</protein>
<keyword evidence="4" id="KW-1133">Transmembrane helix</keyword>
<evidence type="ECO:0000256" key="2">
    <source>
        <dbReference type="ARBA" id="ARBA00022729"/>
    </source>
</evidence>
<evidence type="ECO:0000313" key="6">
    <source>
        <dbReference type="Proteomes" id="UP000077177"/>
    </source>
</evidence>
<dbReference type="SMART" id="SM00935">
    <property type="entry name" value="OmpH"/>
    <property type="match status" value="1"/>
</dbReference>
<dbReference type="GO" id="GO:0051082">
    <property type="term" value="F:unfolded protein binding"/>
    <property type="evidence" value="ECO:0007669"/>
    <property type="project" value="InterPro"/>
</dbReference>
<dbReference type="KEGG" id="fla:SY85_22365"/>
<dbReference type="Pfam" id="PF03938">
    <property type="entry name" value="OmpH"/>
    <property type="match status" value="1"/>
</dbReference>
<keyword evidence="2" id="KW-0732">Signal</keyword>
<proteinExistence type="inferred from homology"/>
<dbReference type="SUPFAM" id="SSF111384">
    <property type="entry name" value="OmpH-like"/>
    <property type="match status" value="1"/>
</dbReference>
<evidence type="ECO:0000256" key="1">
    <source>
        <dbReference type="ARBA" id="ARBA00009091"/>
    </source>
</evidence>
<feature type="coiled-coil region" evidence="3">
    <location>
        <begin position="122"/>
        <end position="161"/>
    </location>
</feature>
<dbReference type="Proteomes" id="UP000077177">
    <property type="component" value="Chromosome"/>
</dbReference>
<dbReference type="EMBL" id="CP011390">
    <property type="protein sequence ID" value="ANE52808.1"/>
    <property type="molecule type" value="Genomic_DNA"/>
</dbReference>